<evidence type="ECO:0000256" key="7">
    <source>
        <dbReference type="PROSITE-ProRule" id="PRU00703"/>
    </source>
</evidence>
<dbReference type="Gene3D" id="3.10.580.10">
    <property type="entry name" value="CBS-domain"/>
    <property type="match status" value="1"/>
</dbReference>
<keyword evidence="2 8" id="KW-0812">Transmembrane</keyword>
<evidence type="ECO:0000259" key="11">
    <source>
        <dbReference type="PROSITE" id="PS51846"/>
    </source>
</evidence>
<evidence type="ECO:0000256" key="8">
    <source>
        <dbReference type="PROSITE-ProRule" id="PRU01193"/>
    </source>
</evidence>
<dbReference type="Pfam" id="PF01595">
    <property type="entry name" value="CNNM"/>
    <property type="match status" value="1"/>
</dbReference>
<proteinExistence type="predicted"/>
<dbReference type="PROSITE" id="PS51846">
    <property type="entry name" value="CNNM"/>
    <property type="match status" value="1"/>
</dbReference>
<evidence type="ECO:0000259" key="10">
    <source>
        <dbReference type="PROSITE" id="PS51371"/>
    </source>
</evidence>
<keyword evidence="5 7" id="KW-0129">CBS domain</keyword>
<evidence type="ECO:0000256" key="4">
    <source>
        <dbReference type="ARBA" id="ARBA00022989"/>
    </source>
</evidence>
<dbReference type="SMART" id="SM00116">
    <property type="entry name" value="CBS"/>
    <property type="match status" value="2"/>
</dbReference>
<name>A0A975XA37_9BURK</name>
<dbReference type="Pfam" id="PF03471">
    <property type="entry name" value="CorC_HlyC"/>
    <property type="match status" value="1"/>
</dbReference>
<evidence type="ECO:0000313" key="12">
    <source>
        <dbReference type="EMBL" id="SOY63410.1"/>
    </source>
</evidence>
<dbReference type="AlphaFoldDB" id="A0A975XA37"/>
<evidence type="ECO:0000313" key="13">
    <source>
        <dbReference type="Proteomes" id="UP000256780"/>
    </source>
</evidence>
<dbReference type="PROSITE" id="PS51371">
    <property type="entry name" value="CBS"/>
    <property type="match status" value="2"/>
</dbReference>
<dbReference type="InterPro" id="IPR036318">
    <property type="entry name" value="FAD-bd_PCMH-like_sf"/>
</dbReference>
<keyword evidence="4 8" id="KW-1133">Transmembrane helix</keyword>
<sequence>MEIAILLALILLNGLFAMSEIALVTARKARLQRHIENGDRGAIAAVKLGEDPTRFLSTVQIGITSIGVLNGVVGESTLAQPLGLWLQGFGISETTAGYMATAIVVAGLTYFSIVLGELVPKRLGQMAPELIARLVARPIGWLAVASTPFVKLLSSSTRLVLRLLGTKVDRGPGVTEEEIHALLVEGSEAGVIEQHEHTMVRNVFRLDDRQLASLMVPRGDVVYLDVEATLDENLRRIEESDHSRFPVVRGGMHDIIGVVSARQLLARRLRGEETDLQAAVQPAVFVPESVTGMELLENFRASGGQIAFVIDEYGEVLGLVTLQDLIEAITGEFKAEAAGEEWAVQRDDGSWLLDGLIPIPELKDRIGLRQVPEEEKERYHTLSGMLLLLLGRLPQIADTVQWGDWRFEIVDMDGKRIDKVLAERLPPQEGPEEETTG</sequence>
<dbReference type="Pfam" id="PF00571">
    <property type="entry name" value="CBS"/>
    <property type="match status" value="2"/>
</dbReference>
<feature type="transmembrane region" description="Helical" evidence="9">
    <location>
        <begin position="96"/>
        <end position="118"/>
    </location>
</feature>
<evidence type="ECO:0000256" key="9">
    <source>
        <dbReference type="SAM" id="Phobius"/>
    </source>
</evidence>
<gene>
    <name evidence="12" type="ORF">CBM2587_B60422</name>
</gene>
<dbReference type="Proteomes" id="UP000256780">
    <property type="component" value="Chromosome CBM2587_b"/>
</dbReference>
<feature type="domain" description="CBS" evidence="10">
    <location>
        <begin position="279"/>
        <end position="336"/>
    </location>
</feature>
<dbReference type="InterPro" id="IPR044751">
    <property type="entry name" value="Ion_transp-like_CBS"/>
</dbReference>
<evidence type="ECO:0000256" key="3">
    <source>
        <dbReference type="ARBA" id="ARBA00022737"/>
    </source>
</evidence>
<dbReference type="EMBL" id="OFSQ01000035">
    <property type="protein sequence ID" value="SOY63410.1"/>
    <property type="molecule type" value="Genomic_DNA"/>
</dbReference>
<dbReference type="SUPFAM" id="SSF56176">
    <property type="entry name" value="FAD-binding/transporter-associated domain-like"/>
    <property type="match status" value="1"/>
</dbReference>
<dbReference type="CDD" id="cd04590">
    <property type="entry name" value="CBS_pair_CorC_HlyC_assoc"/>
    <property type="match status" value="1"/>
</dbReference>
<dbReference type="SUPFAM" id="SSF54631">
    <property type="entry name" value="CBS-domain pair"/>
    <property type="match status" value="1"/>
</dbReference>
<dbReference type="GO" id="GO:0050660">
    <property type="term" value="F:flavin adenine dinucleotide binding"/>
    <property type="evidence" value="ECO:0007669"/>
    <property type="project" value="InterPro"/>
</dbReference>
<dbReference type="InterPro" id="IPR005170">
    <property type="entry name" value="Transptr-assoc_dom"/>
</dbReference>
<keyword evidence="3" id="KW-0677">Repeat</keyword>
<comment type="caution">
    <text evidence="12">The sequence shown here is derived from an EMBL/GenBank/DDBJ whole genome shotgun (WGS) entry which is preliminary data.</text>
</comment>
<dbReference type="PANTHER" id="PTHR22777:SF17">
    <property type="entry name" value="UPF0053 PROTEIN SLL0260"/>
    <property type="match status" value="1"/>
</dbReference>
<evidence type="ECO:0000256" key="6">
    <source>
        <dbReference type="ARBA" id="ARBA00023136"/>
    </source>
</evidence>
<dbReference type="FunFam" id="3.30.465.10:FF:000023">
    <property type="entry name" value="Magnesium and cobalt transporter"/>
    <property type="match status" value="1"/>
</dbReference>
<dbReference type="InterPro" id="IPR002550">
    <property type="entry name" value="CNNM"/>
</dbReference>
<dbReference type="InterPro" id="IPR016169">
    <property type="entry name" value="FAD-bd_PCMH_sub2"/>
</dbReference>
<keyword evidence="6 8" id="KW-0472">Membrane</keyword>
<comment type="subcellular location">
    <subcellularLocation>
        <location evidence="1">Membrane</location>
        <topology evidence="1">Multi-pass membrane protein</topology>
    </subcellularLocation>
</comment>
<dbReference type="OrthoDB" id="9797674at2"/>
<dbReference type="InterPro" id="IPR000644">
    <property type="entry name" value="CBS_dom"/>
</dbReference>
<feature type="domain" description="CNNM transmembrane" evidence="11">
    <location>
        <begin position="1"/>
        <end position="196"/>
    </location>
</feature>
<protein>
    <submittedName>
        <fullName evidence="12">Transporter putative exported protein putative inner membrane protein DUF21, 2 CBS (Cystathionine-beta-synthase) domains and transport associated domain CorC</fullName>
    </submittedName>
</protein>
<reference evidence="12 13" key="1">
    <citation type="submission" date="2018-01" db="EMBL/GenBank/DDBJ databases">
        <authorList>
            <person name="Clerissi C."/>
        </authorList>
    </citation>
    <scope>NUCLEOTIDE SEQUENCE [LARGE SCALE GENOMIC DNA]</scope>
    <source>
        <strain evidence="12">Cupriavidus sp. LMG 19464</strain>
    </source>
</reference>
<dbReference type="SMART" id="SM01091">
    <property type="entry name" value="CorC_HlyC"/>
    <property type="match status" value="1"/>
</dbReference>
<evidence type="ECO:0000256" key="2">
    <source>
        <dbReference type="ARBA" id="ARBA00022692"/>
    </source>
</evidence>
<dbReference type="RefSeq" id="WP_116358567.1">
    <property type="nucleotide sequence ID" value="NZ_JABTYD010000037.1"/>
</dbReference>
<dbReference type="GO" id="GO:0005886">
    <property type="term" value="C:plasma membrane"/>
    <property type="evidence" value="ECO:0007669"/>
    <property type="project" value="TreeGrafter"/>
</dbReference>
<organism evidence="12 13">
    <name type="scientific">Cupriavidus taiwanensis</name>
    <dbReference type="NCBI Taxonomy" id="164546"/>
    <lineage>
        <taxon>Bacteria</taxon>
        <taxon>Pseudomonadati</taxon>
        <taxon>Pseudomonadota</taxon>
        <taxon>Betaproteobacteria</taxon>
        <taxon>Burkholderiales</taxon>
        <taxon>Burkholderiaceae</taxon>
        <taxon>Cupriavidus</taxon>
    </lineage>
</organism>
<evidence type="ECO:0000256" key="5">
    <source>
        <dbReference type="ARBA" id="ARBA00023122"/>
    </source>
</evidence>
<feature type="domain" description="CBS" evidence="10">
    <location>
        <begin position="215"/>
        <end position="274"/>
    </location>
</feature>
<accession>A0A975XA37</accession>
<dbReference type="PANTHER" id="PTHR22777">
    <property type="entry name" value="HEMOLYSIN-RELATED"/>
    <property type="match status" value="1"/>
</dbReference>
<dbReference type="Gene3D" id="3.30.465.10">
    <property type="match status" value="1"/>
</dbReference>
<dbReference type="InterPro" id="IPR046342">
    <property type="entry name" value="CBS_dom_sf"/>
</dbReference>
<evidence type="ECO:0000256" key="1">
    <source>
        <dbReference type="ARBA" id="ARBA00004141"/>
    </source>
</evidence>